<feature type="domain" description="Fumarylacetoacetase N-terminal" evidence="15">
    <location>
        <begin position="13"/>
        <end position="111"/>
    </location>
</feature>
<gene>
    <name evidence="16" type="ORF">PHISCL_08857</name>
</gene>
<evidence type="ECO:0000259" key="14">
    <source>
        <dbReference type="Pfam" id="PF01557"/>
    </source>
</evidence>
<dbReference type="Gene3D" id="3.90.850.10">
    <property type="entry name" value="Fumarylacetoacetase-like, C-terminal domain"/>
    <property type="match status" value="1"/>
</dbReference>
<dbReference type="InterPro" id="IPR005959">
    <property type="entry name" value="Fumarylacetoacetase"/>
</dbReference>
<dbReference type="GO" id="GO:0004334">
    <property type="term" value="F:fumarylacetoacetase activity"/>
    <property type="evidence" value="ECO:0007669"/>
    <property type="project" value="UniProtKB-UniRule"/>
</dbReference>
<evidence type="ECO:0000256" key="12">
    <source>
        <dbReference type="PIRSR" id="PIRSR605959-3"/>
    </source>
</evidence>
<feature type="binding site" evidence="12">
    <location>
        <position position="237"/>
    </location>
    <ligand>
        <name>Mg(2+)</name>
        <dbReference type="ChEBI" id="CHEBI:18420"/>
    </ligand>
</feature>
<keyword evidence="8 13" id="KW-0828">Tyrosine catabolism</keyword>
<feature type="binding site" evidence="12">
    <location>
        <position position="119"/>
    </location>
    <ligand>
        <name>Ca(2+)</name>
        <dbReference type="ChEBI" id="CHEBI:29108"/>
    </ligand>
</feature>
<dbReference type="Proteomes" id="UP000266188">
    <property type="component" value="Unassembled WGS sequence"/>
</dbReference>
<dbReference type="GO" id="GO:1902000">
    <property type="term" value="P:homogentisate catabolic process"/>
    <property type="evidence" value="ECO:0007669"/>
    <property type="project" value="TreeGrafter"/>
</dbReference>
<comment type="similarity">
    <text evidence="2 13">Belongs to the FAH family.</text>
</comment>
<feature type="binding site" evidence="12">
    <location>
        <position position="261"/>
    </location>
    <ligand>
        <name>Mg(2+)</name>
        <dbReference type="ChEBI" id="CHEBI:18420"/>
    </ligand>
</feature>
<dbReference type="STRING" id="2070753.A0A3A2ZNZ7"/>
<dbReference type="UniPathway" id="UPA00139">
    <property type="reaction ID" value="UER00341"/>
</dbReference>
<dbReference type="Pfam" id="PF01557">
    <property type="entry name" value="FAA_hydrolase"/>
    <property type="match status" value="1"/>
</dbReference>
<keyword evidence="5 13" id="KW-0378">Hydrolase</keyword>
<dbReference type="InterPro" id="IPR036663">
    <property type="entry name" value="Fumarylacetoacetase_C_sf"/>
</dbReference>
<evidence type="ECO:0000256" key="11">
    <source>
        <dbReference type="PIRSR" id="PIRSR605959-2"/>
    </source>
</evidence>
<evidence type="ECO:0000256" key="5">
    <source>
        <dbReference type="ARBA" id="ARBA00022801"/>
    </source>
</evidence>
<keyword evidence="7 12" id="KW-0460">Magnesium</keyword>
<dbReference type="PANTHER" id="PTHR43069">
    <property type="entry name" value="FUMARYLACETOACETASE"/>
    <property type="match status" value="1"/>
</dbReference>
<evidence type="ECO:0000256" key="4">
    <source>
        <dbReference type="ARBA" id="ARBA00022723"/>
    </source>
</evidence>
<reference evidence="17" key="1">
    <citation type="submission" date="2017-02" db="EMBL/GenBank/DDBJ databases">
        <authorList>
            <person name="Tafer H."/>
            <person name="Lopandic K."/>
        </authorList>
    </citation>
    <scope>NUCLEOTIDE SEQUENCE [LARGE SCALE GENOMIC DNA]</scope>
    <source>
        <strain evidence="17">CBS 366.77</strain>
    </source>
</reference>
<feature type="domain" description="Fumarylacetoacetase-like C-terminal" evidence="14">
    <location>
        <begin position="117"/>
        <end position="410"/>
    </location>
</feature>
<evidence type="ECO:0000256" key="9">
    <source>
        <dbReference type="ARBA" id="ARBA00023232"/>
    </source>
</evidence>
<feature type="binding site" evidence="12">
    <location>
        <position position="237"/>
    </location>
    <ligand>
        <name>Ca(2+)</name>
        <dbReference type="ChEBI" id="CHEBI:29108"/>
    </ligand>
</feature>
<evidence type="ECO:0000259" key="15">
    <source>
        <dbReference type="Pfam" id="PF09298"/>
    </source>
</evidence>
<comment type="cofactor">
    <cofactor evidence="13">
        <name>Mg(2+)</name>
        <dbReference type="ChEBI" id="CHEBI:18420"/>
    </cofactor>
    <cofactor evidence="13">
        <name>Ca(2+)</name>
        <dbReference type="ChEBI" id="CHEBI:29108"/>
    </cofactor>
</comment>
<dbReference type="PANTHER" id="PTHR43069:SF5">
    <property type="entry name" value="FUMARYLACETOACETASE"/>
    <property type="match status" value="1"/>
</dbReference>
<feature type="active site" description="Proton acceptor" evidence="10">
    <location>
        <position position="126"/>
    </location>
</feature>
<dbReference type="Pfam" id="PF09298">
    <property type="entry name" value="FAA_hydrolase_N"/>
    <property type="match status" value="1"/>
</dbReference>
<dbReference type="SUPFAM" id="SSF63433">
    <property type="entry name" value="Fumarylacetoacetate hydrolase, FAH, N-terminal domain"/>
    <property type="match status" value="1"/>
</dbReference>
<organism evidence="16 17">
    <name type="scientific">Aspergillus sclerotialis</name>
    <dbReference type="NCBI Taxonomy" id="2070753"/>
    <lineage>
        <taxon>Eukaryota</taxon>
        <taxon>Fungi</taxon>
        <taxon>Dikarya</taxon>
        <taxon>Ascomycota</taxon>
        <taxon>Pezizomycotina</taxon>
        <taxon>Eurotiomycetes</taxon>
        <taxon>Eurotiomycetidae</taxon>
        <taxon>Eurotiales</taxon>
        <taxon>Aspergillaceae</taxon>
        <taxon>Aspergillus</taxon>
        <taxon>Aspergillus subgen. Polypaecilum</taxon>
    </lineage>
</organism>
<evidence type="ECO:0000256" key="6">
    <source>
        <dbReference type="ARBA" id="ARBA00022837"/>
    </source>
</evidence>
<keyword evidence="9 13" id="KW-0585">Phenylalanine catabolism</keyword>
<evidence type="ECO:0000313" key="17">
    <source>
        <dbReference type="Proteomes" id="UP000266188"/>
    </source>
</evidence>
<feature type="binding site" evidence="12">
    <location>
        <position position="203"/>
    </location>
    <ligand>
        <name>Ca(2+)</name>
        <dbReference type="ChEBI" id="CHEBI:29108"/>
    </ligand>
</feature>
<keyword evidence="17" id="KW-1185">Reference proteome</keyword>
<proteinExistence type="inferred from homology"/>
<evidence type="ECO:0000313" key="16">
    <source>
        <dbReference type="EMBL" id="RJE18801.1"/>
    </source>
</evidence>
<feature type="binding site" evidence="12">
    <location>
        <position position="201"/>
    </location>
    <ligand>
        <name>Ca(2+)</name>
        <dbReference type="ChEBI" id="CHEBI:29108"/>
    </ligand>
</feature>
<accession>A0A3A2ZNZ7</accession>
<dbReference type="EMBL" id="MVGC01000490">
    <property type="protein sequence ID" value="RJE18801.1"/>
    <property type="molecule type" value="Genomic_DNA"/>
</dbReference>
<evidence type="ECO:0000256" key="10">
    <source>
        <dbReference type="PIRSR" id="PIRSR605959-1"/>
    </source>
</evidence>
<protein>
    <recommendedName>
        <fullName evidence="3 13">Fumarylacetoacetase</fullName>
        <ecNumber evidence="3 13">3.7.1.2</ecNumber>
    </recommendedName>
    <alternativeName>
        <fullName evidence="13">Fumarylacetoacetate hydrolase</fullName>
    </alternativeName>
</protein>
<dbReference type="InterPro" id="IPR036462">
    <property type="entry name" value="Fumarylacetoacetase_N_sf"/>
</dbReference>
<evidence type="ECO:0000256" key="2">
    <source>
        <dbReference type="ARBA" id="ARBA00010211"/>
    </source>
</evidence>
<dbReference type="OrthoDB" id="9971669at2759"/>
<dbReference type="InterPro" id="IPR015377">
    <property type="entry name" value="Fumarylacetoacetase_N"/>
</dbReference>
<keyword evidence="4 12" id="KW-0479">Metal-binding</keyword>
<dbReference type="AlphaFoldDB" id="A0A3A2ZNZ7"/>
<evidence type="ECO:0000256" key="3">
    <source>
        <dbReference type="ARBA" id="ARBA00012094"/>
    </source>
</evidence>
<dbReference type="EC" id="3.7.1.2" evidence="3 13"/>
<comment type="catalytic activity">
    <reaction evidence="13">
        <text>4-fumarylacetoacetate + H2O = acetoacetate + fumarate + H(+)</text>
        <dbReference type="Rhea" id="RHEA:10244"/>
        <dbReference type="ChEBI" id="CHEBI:13705"/>
        <dbReference type="ChEBI" id="CHEBI:15377"/>
        <dbReference type="ChEBI" id="CHEBI:15378"/>
        <dbReference type="ChEBI" id="CHEBI:18034"/>
        <dbReference type="ChEBI" id="CHEBI:29806"/>
        <dbReference type="EC" id="3.7.1.2"/>
    </reaction>
</comment>
<dbReference type="GO" id="GO:0006572">
    <property type="term" value="P:L-tyrosine catabolic process"/>
    <property type="evidence" value="ECO:0007669"/>
    <property type="project" value="UniProtKB-UniRule"/>
</dbReference>
<dbReference type="InterPro" id="IPR011234">
    <property type="entry name" value="Fumarylacetoacetase-like_C"/>
</dbReference>
<sequence length="414" mass="44402">MTSPDYSSHFSTKNFPFGIASSSNHTTPQCVTRVSNTVVFLDTLQNAGLFNHIVGLPSGVFASETLNSYAALSRDIHRDVRKTLQDTLADGLDNLPENSTEDIANIQLYLPVSIPTFTDFSCSKHHVQNAGLAILNDPTPPPGFDHFPIGYTGRASSIVVSGTDIVRPVGHFYSTSSQADSSSALAERQVVFGKSQAMDYEAEIGIVIGRGIEQGRMVRVEENVVEDCIFGLVILNDWSARDIQGLEMKPLGPLNGKSFATSISPWIITVDALEPFKVSGPVPETTVAPHLQENGNSHYSIDVKVELQTDDSTKTLVSESQARDLYWSVQQMCAHLASSGCGLQTGEILGTGTVSGPSDSELGCLLEVTKGGKVPFRLSDGRRRMYLENGDVIAMTAVAGEGVGFGECVGRLVG</sequence>
<dbReference type="GO" id="GO:0006559">
    <property type="term" value="P:L-phenylalanine catabolic process"/>
    <property type="evidence" value="ECO:0007669"/>
    <property type="project" value="UniProtKB-UniRule"/>
</dbReference>
<evidence type="ECO:0000256" key="7">
    <source>
        <dbReference type="ARBA" id="ARBA00022842"/>
    </source>
</evidence>
<comment type="pathway">
    <text evidence="1 13">Amino-acid degradation; L-phenylalanine degradation; acetoacetate and fumarate from L-phenylalanine: step 6/6.</text>
</comment>
<feature type="binding site" evidence="12">
    <location>
        <position position="257"/>
    </location>
    <ligand>
        <name>Mg(2+)</name>
        <dbReference type="ChEBI" id="CHEBI:18420"/>
    </ligand>
</feature>
<dbReference type="SUPFAM" id="SSF56529">
    <property type="entry name" value="FAH"/>
    <property type="match status" value="1"/>
</dbReference>
<evidence type="ECO:0000256" key="13">
    <source>
        <dbReference type="RuleBase" id="RU366008"/>
    </source>
</evidence>
<name>A0A3A2ZNZ7_9EURO</name>
<comment type="caution">
    <text evidence="16">The sequence shown here is derived from an EMBL/GenBank/DDBJ whole genome shotgun (WGS) entry which is preliminary data.</text>
</comment>
<evidence type="ECO:0000256" key="1">
    <source>
        <dbReference type="ARBA" id="ARBA00004782"/>
    </source>
</evidence>
<feature type="binding site" evidence="11">
    <location>
        <position position="244"/>
    </location>
    <ligand>
        <name>substrate</name>
    </ligand>
</feature>
<feature type="binding site" evidence="11">
    <location>
        <position position="353"/>
    </location>
    <ligand>
        <name>substrate</name>
    </ligand>
</feature>
<dbReference type="Gene3D" id="2.30.30.230">
    <property type="entry name" value="Fumarylacetoacetase, N-terminal domain"/>
    <property type="match status" value="1"/>
</dbReference>
<keyword evidence="6 12" id="KW-0106">Calcium</keyword>
<evidence type="ECO:0000256" key="8">
    <source>
        <dbReference type="ARBA" id="ARBA00022878"/>
    </source>
</evidence>
<dbReference type="GO" id="GO:0046872">
    <property type="term" value="F:metal ion binding"/>
    <property type="evidence" value="ECO:0007669"/>
    <property type="project" value="UniProtKB-UniRule"/>
</dbReference>